<evidence type="ECO:0000313" key="3">
    <source>
        <dbReference type="EMBL" id="CAD7643076.1"/>
    </source>
</evidence>
<dbReference type="Gene3D" id="2.60.120.260">
    <property type="entry name" value="Galactose-binding domain-like"/>
    <property type="match status" value="1"/>
</dbReference>
<dbReference type="GO" id="GO:0005634">
    <property type="term" value="C:nucleus"/>
    <property type="evidence" value="ECO:0007669"/>
    <property type="project" value="InterPro"/>
</dbReference>
<accession>A0A7R9LJZ3</accession>
<dbReference type="Pfam" id="PF01834">
    <property type="entry name" value="XRCC1_N"/>
    <property type="match status" value="1"/>
</dbReference>
<feature type="compositionally biased region" description="Polar residues" evidence="1">
    <location>
        <begin position="191"/>
        <end position="207"/>
    </location>
</feature>
<feature type="non-terminal residue" evidence="3">
    <location>
        <position position="251"/>
    </location>
</feature>
<feature type="domain" description="DNA-repair protein Xrcc1 N-terminal" evidence="2">
    <location>
        <begin position="1"/>
        <end position="154"/>
    </location>
</feature>
<dbReference type="FunFam" id="2.60.120.260:FF:000025">
    <property type="entry name" value="DNA repair protein XRCC1 isoform X1"/>
    <property type="match status" value="1"/>
</dbReference>
<dbReference type="AlphaFoldDB" id="A0A7R9LJZ3"/>
<dbReference type="PANTHER" id="PTHR11370">
    <property type="entry name" value="DNA-REPAIR PROTEIN XRCC1"/>
    <property type="match status" value="1"/>
</dbReference>
<feature type="region of interest" description="Disordered" evidence="1">
    <location>
        <begin position="181"/>
        <end position="251"/>
    </location>
</feature>
<evidence type="ECO:0000256" key="1">
    <source>
        <dbReference type="SAM" id="MobiDB-lite"/>
    </source>
</evidence>
<dbReference type="EMBL" id="CAJPIZ010028471">
    <property type="protein sequence ID" value="CAG2119476.1"/>
    <property type="molecule type" value="Genomic_DNA"/>
</dbReference>
<dbReference type="PANTHER" id="PTHR11370:SF5">
    <property type="entry name" value="DNA REPAIR PROTEIN XRCC1"/>
    <property type="match status" value="1"/>
</dbReference>
<reference evidence="3" key="1">
    <citation type="submission" date="2020-11" db="EMBL/GenBank/DDBJ databases">
        <authorList>
            <person name="Tran Van P."/>
        </authorList>
    </citation>
    <scope>NUCLEOTIDE SEQUENCE</scope>
</reference>
<dbReference type="EMBL" id="OC883046">
    <property type="protein sequence ID" value="CAD7643076.1"/>
    <property type="molecule type" value="Genomic_DNA"/>
</dbReference>
<dbReference type="InterPro" id="IPR002706">
    <property type="entry name" value="Xrcc1_N"/>
</dbReference>
<keyword evidence="4" id="KW-1185">Reference proteome</keyword>
<dbReference type="GO" id="GO:0006284">
    <property type="term" value="P:base-excision repair"/>
    <property type="evidence" value="ECO:0007669"/>
    <property type="project" value="TreeGrafter"/>
</dbReference>
<dbReference type="InterPro" id="IPR008979">
    <property type="entry name" value="Galactose-bd-like_sf"/>
</dbReference>
<dbReference type="Proteomes" id="UP000759131">
    <property type="component" value="Unassembled WGS sequence"/>
</dbReference>
<name>A0A7R9LJZ3_9ACAR</name>
<organism evidence="3">
    <name type="scientific">Medioppia subpectinata</name>
    <dbReference type="NCBI Taxonomy" id="1979941"/>
    <lineage>
        <taxon>Eukaryota</taxon>
        <taxon>Metazoa</taxon>
        <taxon>Ecdysozoa</taxon>
        <taxon>Arthropoda</taxon>
        <taxon>Chelicerata</taxon>
        <taxon>Arachnida</taxon>
        <taxon>Acari</taxon>
        <taxon>Acariformes</taxon>
        <taxon>Sarcoptiformes</taxon>
        <taxon>Oribatida</taxon>
        <taxon>Brachypylina</taxon>
        <taxon>Oppioidea</taxon>
        <taxon>Oppiidae</taxon>
        <taxon>Medioppia</taxon>
    </lineage>
</organism>
<proteinExistence type="predicted"/>
<dbReference type="SUPFAM" id="SSF49785">
    <property type="entry name" value="Galactose-binding domain-like"/>
    <property type="match status" value="1"/>
</dbReference>
<protein>
    <recommendedName>
        <fullName evidence="2">DNA-repair protein Xrcc1 N-terminal domain-containing protein</fullName>
    </recommendedName>
</protein>
<dbReference type="GO" id="GO:0003684">
    <property type="term" value="F:damaged DNA binding"/>
    <property type="evidence" value="ECO:0007669"/>
    <property type="project" value="InterPro"/>
</dbReference>
<dbReference type="GO" id="GO:0000012">
    <property type="term" value="P:single strand break repair"/>
    <property type="evidence" value="ECO:0007669"/>
    <property type="project" value="InterPro"/>
</dbReference>
<dbReference type="OrthoDB" id="25840at2759"/>
<sequence>MPEITFAKIIGFSSEDSANHLYANNLLKSKDFKSWKCDEWQTSSYVILETNGDYKVDNIEIGNDGSAFVEVFVANAGTALSDPNRQLKYQVLLSTSSFMTPSDSKLQANCQRIRQFPNEKLSPNARNEKWNRFKIVCTQPFNKTIPFGLAFVRFNTRPEEDEEMDITPGSSALNIGPFRLRSAANDDPESDVNTGSLFRNRGNQSNADPPKPLPLTAKLSATPKQPKPQNSVTPKPKTPPTVPKQGLPSHS</sequence>
<gene>
    <name evidence="3" type="ORF">OSB1V03_LOCUS19424</name>
</gene>
<evidence type="ECO:0000313" key="4">
    <source>
        <dbReference type="Proteomes" id="UP000759131"/>
    </source>
</evidence>
<evidence type="ECO:0000259" key="2">
    <source>
        <dbReference type="Pfam" id="PF01834"/>
    </source>
</evidence>